<comment type="caution">
    <text evidence="1">The sequence shown here is derived from an EMBL/GenBank/DDBJ whole genome shotgun (WGS) entry which is preliminary data.</text>
</comment>
<dbReference type="GeneID" id="301106654"/>
<organism evidence="1 2">
    <name type="scientific">Paraburkholderia youngii</name>
    <dbReference type="NCBI Taxonomy" id="2782701"/>
    <lineage>
        <taxon>Bacteria</taxon>
        <taxon>Pseudomonadati</taxon>
        <taxon>Pseudomonadota</taxon>
        <taxon>Betaproteobacteria</taxon>
        <taxon>Burkholderiales</taxon>
        <taxon>Burkholderiaceae</taxon>
        <taxon>Paraburkholderia</taxon>
    </lineage>
</organism>
<dbReference type="RefSeq" id="WP_176112284.1">
    <property type="nucleotide sequence ID" value="NZ_JAALDK010000003.1"/>
</dbReference>
<sequence>MNDIYVDTVRLMLGITPIIFDTPLFAMKGGTALNLFLQAMPRLSVDIDVVMVRRDLGRDDAIAAISGELDRARAQIEAEGHAVKFSTATTSGKAKGDEVKLTVISGQTSVKVEVNYVFRGTLLDPVERPLVQAAEEMFNTSITVPTLHEAELYGSKMVAALDRQHPRDLFDVLHMYSTPTLGLRRDIVDAFVCYLAGHNRPIHELLFAPKHSMAGAYEKEFVGLTIEAVDLTTLEATQDKLHRELPAALTPEHREFLFSLVSLEPDWSLMPYGYLSELPAIRWKLQNLEKLKKKSADRFAEQEALLRQGFGKIDGGRMPR</sequence>
<evidence type="ECO:0000313" key="1">
    <source>
        <dbReference type="EMBL" id="NUY05801.1"/>
    </source>
</evidence>
<gene>
    <name evidence="1" type="ORF">G5S42_40735</name>
</gene>
<dbReference type="Pfam" id="PF08843">
    <property type="entry name" value="AbiEii"/>
    <property type="match status" value="1"/>
</dbReference>
<dbReference type="Gene3D" id="3.10.450.620">
    <property type="entry name" value="JHP933, nucleotidyltransferase-like core domain"/>
    <property type="match status" value="1"/>
</dbReference>
<name>A0A7Y6K7G6_9BURK</name>
<evidence type="ECO:0000313" key="2">
    <source>
        <dbReference type="Proteomes" id="UP000594380"/>
    </source>
</evidence>
<dbReference type="GO" id="GO:0016740">
    <property type="term" value="F:transferase activity"/>
    <property type="evidence" value="ECO:0007669"/>
    <property type="project" value="UniProtKB-KW"/>
</dbReference>
<accession>A0A7Y6K7G6</accession>
<dbReference type="EMBL" id="JAALDK010000003">
    <property type="protein sequence ID" value="NUY05801.1"/>
    <property type="molecule type" value="Genomic_DNA"/>
</dbReference>
<dbReference type="Proteomes" id="UP000594380">
    <property type="component" value="Unassembled WGS sequence"/>
</dbReference>
<dbReference type="AlphaFoldDB" id="A0A7Y6K7G6"/>
<dbReference type="InterPro" id="IPR014942">
    <property type="entry name" value="AbiEii"/>
</dbReference>
<proteinExistence type="predicted"/>
<protein>
    <submittedName>
        <fullName evidence="1">Nucleotidyl transferase AbiEii/AbiGii toxin family protein</fullName>
    </submittedName>
</protein>
<reference evidence="1 2" key="1">
    <citation type="submission" date="2020-02" db="EMBL/GenBank/DDBJ databases">
        <title>Paraburkholderia simonii sp. nov. and Paraburkholderia youngii sp. nov. Brazilian and Mexican Mimosa-associated rhizobia.</title>
        <authorList>
            <person name="Mavima L."/>
            <person name="Beukes C.W."/>
            <person name="Chan W.Y."/>
            <person name="Palmer M."/>
            <person name="De Meyer S.E."/>
            <person name="James E.K."/>
            <person name="Venter S.N."/>
            <person name="Steenkamp E.T."/>
        </authorList>
    </citation>
    <scope>NUCLEOTIDE SEQUENCE [LARGE SCALE GENOMIC DNA]</scope>
    <source>
        <strain evidence="1 2">JPY169</strain>
    </source>
</reference>
<keyword evidence="1" id="KW-0808">Transferase</keyword>